<accession>A0ABS1WZN3</accession>
<evidence type="ECO:0000313" key="1">
    <source>
        <dbReference type="EMBL" id="MBM0106436.1"/>
    </source>
</evidence>
<protein>
    <submittedName>
        <fullName evidence="1">Tryptophan 7-halogenase</fullName>
    </submittedName>
</protein>
<dbReference type="InterPro" id="IPR050816">
    <property type="entry name" value="Flavin-dep_Halogenase_NPB"/>
</dbReference>
<comment type="caution">
    <text evidence="1">The sequence shown here is derived from an EMBL/GenBank/DDBJ whole genome shotgun (WGS) entry which is preliminary data.</text>
</comment>
<dbReference type="Pfam" id="PF04820">
    <property type="entry name" value="Trp_halogenase"/>
    <property type="match status" value="1"/>
</dbReference>
<name>A0ABS1WZN3_9GAMM</name>
<dbReference type="PIRSF" id="PIRSF011396">
    <property type="entry name" value="Trp_halogenase"/>
    <property type="match status" value="1"/>
</dbReference>
<dbReference type="RefSeq" id="WP_203168539.1">
    <property type="nucleotide sequence ID" value="NZ_JAEVLS010000003.1"/>
</dbReference>
<dbReference type="InterPro" id="IPR033856">
    <property type="entry name" value="Trp_halogen"/>
</dbReference>
<dbReference type="Proteomes" id="UP000661077">
    <property type="component" value="Unassembled WGS sequence"/>
</dbReference>
<dbReference type="Gene3D" id="3.50.50.60">
    <property type="entry name" value="FAD/NAD(P)-binding domain"/>
    <property type="match status" value="1"/>
</dbReference>
<dbReference type="InterPro" id="IPR006905">
    <property type="entry name" value="Flavin_halogenase"/>
</dbReference>
<gene>
    <name evidence="1" type="ORF">JM946_17025</name>
</gene>
<sequence length="504" mass="56913">MQPLSKIVVVGGGTSGWLAAAMLRHHLKRELCEIELIESEEIGTIGVGESTVPPFVGLIHRLGIDEQDFIRATDATYKLGIQFVGWHRRTDTYFHPFGGIGKPIASYDFYQCWLKARAQGHASSLQDFSPCNVMAENGRFFPPSRARNTPIGGANYALHVDAGRVARYLRQYAEARGLKRTEGRVTDVRRRDNGFIDRIVLEDGREIRGDFFIDCTGFRGVLIGKTLGVESHDWSKYLLCDRAIAARTENQGPRLPYTRATAQKSGWMWRIPLQRRTGQGYVYSSEFCSDAEARSTLLRNIGGASLDEPRIIPFNTGHRREFWKLNCLSLGLASGFIEPLEATAMHLIARGMDFFLRYFPASDCDPALAREYNRRMTADFEEVRDFIVLHYSATDRDDSPFWQACRRIPLPDSLQERIELFKSQGATREGVDELFRASSWQSVFEGMGIRPRAWSPRIDHIDYSQIEATLRTAKAAIAGMVEHLPTHDQFLSGQLGQLDQPASP</sequence>
<dbReference type="InterPro" id="IPR036188">
    <property type="entry name" value="FAD/NAD-bd_sf"/>
</dbReference>
<dbReference type="SUPFAM" id="SSF51905">
    <property type="entry name" value="FAD/NAD(P)-binding domain"/>
    <property type="match status" value="1"/>
</dbReference>
<dbReference type="PANTHER" id="PTHR43747:SF4">
    <property type="entry name" value="FLAVIN-DEPENDENT TRYPTOPHAN HALOGENASE"/>
    <property type="match status" value="1"/>
</dbReference>
<organism evidence="1 2">
    <name type="scientific">Steroidobacter gossypii</name>
    <dbReference type="NCBI Taxonomy" id="2805490"/>
    <lineage>
        <taxon>Bacteria</taxon>
        <taxon>Pseudomonadati</taxon>
        <taxon>Pseudomonadota</taxon>
        <taxon>Gammaproteobacteria</taxon>
        <taxon>Steroidobacterales</taxon>
        <taxon>Steroidobacteraceae</taxon>
        <taxon>Steroidobacter</taxon>
    </lineage>
</organism>
<dbReference type="PANTHER" id="PTHR43747">
    <property type="entry name" value="FAD-BINDING PROTEIN"/>
    <property type="match status" value="1"/>
</dbReference>
<reference evidence="1 2" key="1">
    <citation type="journal article" date="2021" name="Int. J. Syst. Evol. Microbiol.">
        <title>Steroidobacter gossypii sp. nov., isolated from soil of cotton cropping field.</title>
        <authorList>
            <person name="Huang R."/>
            <person name="Yang S."/>
            <person name="Zhen C."/>
            <person name="Liu W."/>
        </authorList>
    </citation>
    <scope>NUCLEOTIDE SEQUENCE [LARGE SCALE GENOMIC DNA]</scope>
    <source>
        <strain evidence="1 2">S1-65</strain>
    </source>
</reference>
<evidence type="ECO:0000313" key="2">
    <source>
        <dbReference type="Proteomes" id="UP000661077"/>
    </source>
</evidence>
<keyword evidence="2" id="KW-1185">Reference proteome</keyword>
<dbReference type="EMBL" id="JAEVLS010000003">
    <property type="protein sequence ID" value="MBM0106436.1"/>
    <property type="molecule type" value="Genomic_DNA"/>
</dbReference>
<proteinExistence type="predicted"/>